<dbReference type="Proteomes" id="UP000236333">
    <property type="component" value="Unassembled WGS sequence"/>
</dbReference>
<feature type="region of interest" description="Disordered" evidence="1">
    <location>
        <begin position="249"/>
        <end position="277"/>
    </location>
</feature>
<comment type="caution">
    <text evidence="3">The sequence shown here is derived from an EMBL/GenBank/DDBJ whole genome shotgun (WGS) entry which is preliminary data.</text>
</comment>
<organism evidence="3 4">
    <name type="scientific">Tetrabaena socialis</name>
    <dbReference type="NCBI Taxonomy" id="47790"/>
    <lineage>
        <taxon>Eukaryota</taxon>
        <taxon>Viridiplantae</taxon>
        <taxon>Chlorophyta</taxon>
        <taxon>core chlorophytes</taxon>
        <taxon>Chlorophyceae</taxon>
        <taxon>CS clade</taxon>
        <taxon>Chlamydomonadales</taxon>
        <taxon>Tetrabaenaceae</taxon>
        <taxon>Tetrabaena</taxon>
    </lineage>
</organism>
<keyword evidence="4" id="KW-1185">Reference proteome</keyword>
<gene>
    <name evidence="3" type="ORF">TSOC_012390</name>
</gene>
<evidence type="ECO:0000259" key="2">
    <source>
        <dbReference type="Pfam" id="PF13229"/>
    </source>
</evidence>
<dbReference type="SUPFAM" id="SSF51126">
    <property type="entry name" value="Pectin lyase-like"/>
    <property type="match status" value="1"/>
</dbReference>
<evidence type="ECO:0000313" key="3">
    <source>
        <dbReference type="EMBL" id="PNH01703.1"/>
    </source>
</evidence>
<dbReference type="InterPro" id="IPR006626">
    <property type="entry name" value="PbH1"/>
</dbReference>
<name>A0A2J7ZN54_9CHLO</name>
<sequence length="277" mass="29019">MAGGHAATSEGMATPEDFAAALPQVASQSDMQAHCTGKGGLCVLALLDSSRPTHEEEHRAVVSLALQQKEGGTFTFAWLEARKHASVLQVWTGSSGPLWRFTDLSDVVDSESTFTITGATFKNCDQRALIIKPASKSDTPYTVAFVGCTFINNYYENSTFTTAVGGAVYIAGAVDVLFTRCTFAGNGAGSGSAVYSEAGASGAGSLRIEGCTFAGNAGQGAVYVEGGVLVNITNTRLASYVPCASQAEEEARKKAESSKKSKKKKSKKAKKAKKEEL</sequence>
<evidence type="ECO:0000256" key="1">
    <source>
        <dbReference type="SAM" id="MobiDB-lite"/>
    </source>
</evidence>
<dbReference type="OrthoDB" id="511561at2759"/>
<dbReference type="InterPro" id="IPR039448">
    <property type="entry name" value="Beta_helix"/>
</dbReference>
<dbReference type="Gene3D" id="2.160.20.10">
    <property type="entry name" value="Single-stranded right-handed beta-helix, Pectin lyase-like"/>
    <property type="match status" value="1"/>
</dbReference>
<dbReference type="EMBL" id="PGGS01000813">
    <property type="protein sequence ID" value="PNH01703.1"/>
    <property type="molecule type" value="Genomic_DNA"/>
</dbReference>
<feature type="compositionally biased region" description="Basic and acidic residues" evidence="1">
    <location>
        <begin position="249"/>
        <end position="259"/>
    </location>
</feature>
<feature type="compositionally biased region" description="Basic residues" evidence="1">
    <location>
        <begin position="260"/>
        <end position="277"/>
    </location>
</feature>
<dbReference type="AlphaFoldDB" id="A0A2J7ZN54"/>
<protein>
    <recommendedName>
        <fullName evidence="2">Right handed beta helix domain-containing protein</fullName>
    </recommendedName>
</protein>
<accession>A0A2J7ZN54</accession>
<dbReference type="SMART" id="SM00710">
    <property type="entry name" value="PbH1"/>
    <property type="match status" value="3"/>
</dbReference>
<evidence type="ECO:0000313" key="4">
    <source>
        <dbReference type="Proteomes" id="UP000236333"/>
    </source>
</evidence>
<proteinExistence type="predicted"/>
<dbReference type="Pfam" id="PF13229">
    <property type="entry name" value="Beta_helix"/>
    <property type="match status" value="1"/>
</dbReference>
<dbReference type="InterPro" id="IPR012334">
    <property type="entry name" value="Pectin_lyas_fold"/>
</dbReference>
<reference evidence="3 4" key="1">
    <citation type="journal article" date="2017" name="Mol. Biol. Evol.">
        <title>The 4-celled Tetrabaena socialis nuclear genome reveals the essential components for genetic control of cell number at the origin of multicellularity in the volvocine lineage.</title>
        <authorList>
            <person name="Featherston J."/>
            <person name="Arakaki Y."/>
            <person name="Hanschen E.R."/>
            <person name="Ferris P.J."/>
            <person name="Michod R.E."/>
            <person name="Olson B.J.S.C."/>
            <person name="Nozaki H."/>
            <person name="Durand P.M."/>
        </authorList>
    </citation>
    <scope>NUCLEOTIDE SEQUENCE [LARGE SCALE GENOMIC DNA]</scope>
    <source>
        <strain evidence="3 4">NIES-571</strain>
    </source>
</reference>
<dbReference type="InterPro" id="IPR011050">
    <property type="entry name" value="Pectin_lyase_fold/virulence"/>
</dbReference>
<feature type="domain" description="Right handed beta helix" evidence="2">
    <location>
        <begin position="108"/>
        <end position="236"/>
    </location>
</feature>